<sequence>MKGFDLHFDALEECANKARSVANQFRSTADERPADVGSSCFGKLGDASGRLAEAVRKFEGKIEAETRYAQRNLDKVEAALHTVIANVRRADGPDVPVESV</sequence>
<organism evidence="1 2">
    <name type="scientific">Planomonospora sphaerica</name>
    <dbReference type="NCBI Taxonomy" id="161355"/>
    <lineage>
        <taxon>Bacteria</taxon>
        <taxon>Bacillati</taxon>
        <taxon>Actinomycetota</taxon>
        <taxon>Actinomycetes</taxon>
        <taxon>Streptosporangiales</taxon>
        <taxon>Streptosporangiaceae</taxon>
        <taxon>Planomonospora</taxon>
    </lineage>
</organism>
<dbReference type="EMBL" id="BDCX01000005">
    <property type="protein sequence ID" value="GAT66933.1"/>
    <property type="molecule type" value="Genomic_DNA"/>
</dbReference>
<gene>
    <name evidence="1" type="ORF">PS9374_02585</name>
</gene>
<dbReference type="AlphaFoldDB" id="A0A161MAV2"/>
<dbReference type="RefSeq" id="WP_068897002.1">
    <property type="nucleotide sequence ID" value="NZ_BDCX01000005.1"/>
</dbReference>
<name>A0A161MAV2_9ACTN</name>
<dbReference type="Proteomes" id="UP000077701">
    <property type="component" value="Unassembled WGS sequence"/>
</dbReference>
<keyword evidence="2" id="KW-1185">Reference proteome</keyword>
<proteinExistence type="predicted"/>
<reference evidence="1 2" key="1">
    <citation type="journal article" date="2016" name="Genome Announc.">
        <title>Draft Genome Sequence of Planomonospora sphaerica JCM9374, a Rare Actinomycete.</title>
        <authorList>
            <person name="Dohra H."/>
            <person name="Suzuki T."/>
            <person name="Inoue Y."/>
            <person name="Kodani S."/>
        </authorList>
    </citation>
    <scope>NUCLEOTIDE SEQUENCE [LARGE SCALE GENOMIC DNA]</scope>
    <source>
        <strain evidence="1 2">JCM 9374</strain>
    </source>
</reference>
<evidence type="ECO:0000313" key="2">
    <source>
        <dbReference type="Proteomes" id="UP000077701"/>
    </source>
</evidence>
<protein>
    <submittedName>
        <fullName evidence="1">Uncharacterized protein</fullName>
    </submittedName>
</protein>
<comment type="caution">
    <text evidence="1">The sequence shown here is derived from an EMBL/GenBank/DDBJ whole genome shotgun (WGS) entry which is preliminary data.</text>
</comment>
<evidence type="ECO:0000313" key="1">
    <source>
        <dbReference type="EMBL" id="GAT66933.1"/>
    </source>
</evidence>
<dbReference type="STRING" id="161355.PS9374_02585"/>
<reference evidence="2" key="2">
    <citation type="submission" date="2016-04" db="EMBL/GenBank/DDBJ databases">
        <title>Planomonospora sphaerica JCM9374 whole genome shotgun sequence.</title>
        <authorList>
            <person name="Suzuki T."/>
            <person name="Dohra H."/>
            <person name="Kodani S."/>
        </authorList>
    </citation>
    <scope>NUCLEOTIDE SEQUENCE [LARGE SCALE GENOMIC DNA]</scope>
    <source>
        <strain evidence="2">JCM 9374</strain>
    </source>
</reference>
<accession>A0A161MAV2</accession>